<dbReference type="SUPFAM" id="SSF51011">
    <property type="entry name" value="Glycosyl hydrolase domain"/>
    <property type="match status" value="1"/>
</dbReference>
<dbReference type="GO" id="GO:0005993">
    <property type="term" value="P:trehalose catabolic process"/>
    <property type="evidence" value="ECO:0007669"/>
    <property type="project" value="InterPro"/>
</dbReference>
<dbReference type="EMBL" id="CAAULE010000035">
    <property type="protein sequence ID" value="VOG89297.1"/>
    <property type="molecule type" value="Genomic_DNA"/>
</dbReference>
<dbReference type="Proteomes" id="UP000312530">
    <property type="component" value="Unassembled WGS sequence"/>
</dbReference>
<reference evidence="6 9" key="1">
    <citation type="submission" date="2018-06" db="EMBL/GenBank/DDBJ databases">
        <authorList>
            <consortium name="Pathogen Informatics"/>
            <person name="Doyle S."/>
        </authorList>
    </citation>
    <scope>NUCLEOTIDE SEQUENCE [LARGE SCALE GENOMIC DNA]</scope>
    <source>
        <strain evidence="6 9">NCTC13734</strain>
    </source>
</reference>
<dbReference type="PANTHER" id="PTHR10357">
    <property type="entry name" value="ALPHA-AMYLASE FAMILY MEMBER"/>
    <property type="match status" value="1"/>
</dbReference>
<evidence type="ECO:0000256" key="2">
    <source>
        <dbReference type="ARBA" id="ARBA00022801"/>
    </source>
</evidence>
<gene>
    <name evidence="7" type="primary">treC</name>
    <name evidence="6" type="ORF">NCTC13734_02005</name>
    <name evidence="7" type="ORF">SAMEA2627268_02318</name>
    <name evidence="8" type="ORF">SAMEA2696453_02237</name>
</gene>
<dbReference type="SMART" id="SM00642">
    <property type="entry name" value="Aamy"/>
    <property type="match status" value="1"/>
</dbReference>
<dbReference type="InterPro" id="IPR017853">
    <property type="entry name" value="GH"/>
</dbReference>
<dbReference type="SUPFAM" id="SSF51445">
    <property type="entry name" value="(Trans)glycosidases"/>
    <property type="match status" value="1"/>
</dbReference>
<dbReference type="InterPro" id="IPR013780">
    <property type="entry name" value="Glyco_hydro_b"/>
</dbReference>
<dbReference type="InterPro" id="IPR056300">
    <property type="entry name" value="SusG-like_C"/>
</dbReference>
<dbReference type="EMBL" id="CAAQRO010000033">
    <property type="protein sequence ID" value="VMD03647.1"/>
    <property type="molecule type" value="Genomic_DNA"/>
</dbReference>
<reference evidence="10 11" key="2">
    <citation type="submission" date="2019-04" db="EMBL/GenBank/DDBJ databases">
        <authorList>
            <consortium name="Pathogen Informatics"/>
        </authorList>
    </citation>
    <scope>NUCLEOTIDE SEQUENCE [LARGE SCALE GENOMIC DNA]</scope>
    <source>
        <strain evidence="10 11">GPSC47</strain>
    </source>
</reference>
<dbReference type="InterPro" id="IPR012769">
    <property type="entry name" value="Trehalose_TreC"/>
</dbReference>
<dbReference type="Gene3D" id="3.20.20.80">
    <property type="entry name" value="Glycosidases"/>
    <property type="match status" value="1"/>
</dbReference>
<dbReference type="AlphaFoldDB" id="A0A0I6KZW5"/>
<dbReference type="PANTHER" id="PTHR10357:SF217">
    <property type="entry name" value="TREHALOSE-6-PHOSPHATE HYDROLASE"/>
    <property type="match status" value="1"/>
</dbReference>
<dbReference type="Gene3D" id="3.90.400.10">
    <property type="entry name" value="Oligo-1,6-glucosidase, Domain 2"/>
    <property type="match status" value="1"/>
</dbReference>
<evidence type="ECO:0000313" key="10">
    <source>
        <dbReference type="Proteomes" id="UP000311381"/>
    </source>
</evidence>
<dbReference type="NCBIfam" id="TIGR02403">
    <property type="entry name" value="trehalose_treC"/>
    <property type="match status" value="1"/>
</dbReference>
<dbReference type="GO" id="GO:0005737">
    <property type="term" value="C:cytoplasm"/>
    <property type="evidence" value="ECO:0007669"/>
    <property type="project" value="UniProtKB-UniRule"/>
</dbReference>
<accession>A0A0I6KZW5</accession>
<evidence type="ECO:0000313" key="7">
    <source>
        <dbReference type="EMBL" id="VMD03647.1"/>
    </source>
</evidence>
<evidence type="ECO:0000313" key="9">
    <source>
        <dbReference type="Proteomes" id="UP000254854"/>
    </source>
</evidence>
<protein>
    <recommendedName>
        <fullName evidence="4">Alpha,alpha-phosphotrehalase</fullName>
        <ecNumber evidence="4">3.2.1.93</ecNumber>
    </recommendedName>
</protein>
<evidence type="ECO:0000256" key="4">
    <source>
        <dbReference type="NCBIfam" id="TIGR02403"/>
    </source>
</evidence>
<dbReference type="CDD" id="cd11333">
    <property type="entry name" value="AmyAc_SI_OligoGlu_DGase"/>
    <property type="match status" value="1"/>
</dbReference>
<dbReference type="InterPro" id="IPR006047">
    <property type="entry name" value="GH13_cat_dom"/>
</dbReference>
<sequence>MTLDKGKVVYQIYPKSYKDTTENGIGDFRGIIEKIPYLAKLGVDMVWLNPFYPSPQRDNGYDISDYMAVDPLFGDMADFEEMVCVGKEHKIDFMLDMVLNHCSTEHEWFQKALAGDKYYQDFFFIQDQPTDWQSKFGGSAWTPFGDTGKYYLHLFDETQADLNWRNSNVRKELFKVVNFWRDKGIKGFRFDVINLIGKDEVSVDCPENEGKPAYTDKPIVHNYLRMMNQATFGSDDSFMTVGEMSSTTMENCVLYSSPDRQELSMTFNFHHLKVDYKDGQKWTLAPFDFEELKSLYHSWGKEMSDKDGWSALFWNNHDQPRALNRFVDIQNFRKEGATMLAASIHLSRGTPYIYMGEEIGMIDPDYDSMADYVDVESLNAYQTLLEEGKSQQEAFQIIQAKSRDNSRIPMQWDASENAGFSTGTPWLKAGKSYKYINVENEIQGPIFTFYQDLIRLRKEMPIISEGSYKPAFEDSKQVYAFERQFEDQKLLVLNNFYAKEVEIDLPAVYQNGQILISNYEDAEVSEKILLKPYQTLAIYVN</sequence>
<dbReference type="EC" id="3.2.1.93" evidence="4"/>
<dbReference type="EMBL" id="UHFW01000006">
    <property type="protein sequence ID" value="SUN90968.1"/>
    <property type="molecule type" value="Genomic_DNA"/>
</dbReference>
<evidence type="ECO:0000313" key="6">
    <source>
        <dbReference type="EMBL" id="SUN90968.1"/>
    </source>
</evidence>
<name>A0A0I6KZW5_STREE</name>
<keyword evidence="3 7" id="KW-0326">Glycosidase</keyword>
<dbReference type="FunFam" id="3.20.20.80:FF:000064">
    <property type="entry name" value="Oligo-1,6-glucosidase"/>
    <property type="match status" value="1"/>
</dbReference>
<dbReference type="NCBIfam" id="NF008183">
    <property type="entry name" value="PRK10933.1"/>
    <property type="match status" value="1"/>
</dbReference>
<feature type="domain" description="Glycosyl hydrolase family 13 catalytic" evidence="5">
    <location>
        <begin position="11"/>
        <end position="407"/>
    </location>
</feature>
<dbReference type="Pfam" id="PF00128">
    <property type="entry name" value="Alpha-amylase"/>
    <property type="match status" value="1"/>
</dbReference>
<comment type="similarity">
    <text evidence="1">Belongs to the glycosyl hydrolase 13 family.</text>
</comment>
<evidence type="ECO:0000259" key="5">
    <source>
        <dbReference type="SMART" id="SM00642"/>
    </source>
</evidence>
<evidence type="ECO:0000256" key="3">
    <source>
        <dbReference type="ARBA" id="ARBA00023295"/>
    </source>
</evidence>
<proteinExistence type="inferred from homology"/>
<dbReference type="Gene3D" id="2.60.40.1180">
    <property type="entry name" value="Golgi alpha-mannosidase II"/>
    <property type="match status" value="1"/>
</dbReference>
<evidence type="ECO:0000256" key="1">
    <source>
        <dbReference type="ARBA" id="ARBA00008061"/>
    </source>
</evidence>
<dbReference type="GO" id="GO:0008788">
    <property type="term" value="F:alpha,alpha-phosphotrehalase activity"/>
    <property type="evidence" value="ECO:0007669"/>
    <property type="project" value="UniProtKB-UniRule"/>
</dbReference>
<organism evidence="7 10">
    <name type="scientific">Streptococcus pneumoniae</name>
    <dbReference type="NCBI Taxonomy" id="1313"/>
    <lineage>
        <taxon>Bacteria</taxon>
        <taxon>Bacillati</taxon>
        <taxon>Bacillota</taxon>
        <taxon>Bacilli</taxon>
        <taxon>Lactobacillales</taxon>
        <taxon>Streptococcaceae</taxon>
        <taxon>Streptococcus</taxon>
    </lineage>
</organism>
<dbReference type="FunFam" id="2.60.40.1180:FF:000088">
    <property type="entry name" value="Alpha,alpha-phosphotrehalase"/>
    <property type="match status" value="1"/>
</dbReference>
<dbReference type="RefSeq" id="WP_000171222.1">
    <property type="nucleotide sequence ID" value="NZ_AP018937.1"/>
</dbReference>
<dbReference type="Proteomes" id="UP000311381">
    <property type="component" value="Unassembled WGS sequence"/>
</dbReference>
<dbReference type="Proteomes" id="UP000254854">
    <property type="component" value="Unassembled WGS sequence"/>
</dbReference>
<dbReference type="Pfam" id="PF23915">
    <property type="entry name" value="SusG_C"/>
    <property type="match status" value="1"/>
</dbReference>
<evidence type="ECO:0000313" key="11">
    <source>
        <dbReference type="Proteomes" id="UP000312530"/>
    </source>
</evidence>
<evidence type="ECO:0000313" key="8">
    <source>
        <dbReference type="EMBL" id="VOG89297.1"/>
    </source>
</evidence>
<keyword evidence="2 7" id="KW-0378">Hydrolase</keyword>
<dbReference type="GO" id="GO:0004556">
    <property type="term" value="F:alpha-amylase activity"/>
    <property type="evidence" value="ECO:0007669"/>
    <property type="project" value="TreeGrafter"/>
</dbReference>
<dbReference type="InterPro" id="IPR045857">
    <property type="entry name" value="O16G_dom_2"/>
</dbReference>